<dbReference type="Gene3D" id="2.60.40.2310">
    <property type="match status" value="1"/>
</dbReference>
<comment type="similarity">
    <text evidence="2 9 10">Belongs to the peptidase S8 family.</text>
</comment>
<keyword evidence="4 11" id="KW-0732">Signal</keyword>
<organism evidence="15 16">
    <name type="scientific">Asparagus officinalis</name>
    <name type="common">Garden asparagus</name>
    <dbReference type="NCBI Taxonomy" id="4686"/>
    <lineage>
        <taxon>Eukaryota</taxon>
        <taxon>Viridiplantae</taxon>
        <taxon>Streptophyta</taxon>
        <taxon>Embryophyta</taxon>
        <taxon>Tracheophyta</taxon>
        <taxon>Spermatophyta</taxon>
        <taxon>Magnoliopsida</taxon>
        <taxon>Liliopsida</taxon>
        <taxon>Asparagales</taxon>
        <taxon>Asparagaceae</taxon>
        <taxon>Asparagoideae</taxon>
        <taxon>Asparagus</taxon>
    </lineage>
</organism>
<dbReference type="CDD" id="cd04852">
    <property type="entry name" value="Peptidases_S8_3"/>
    <property type="match status" value="1"/>
</dbReference>
<dbReference type="InterPro" id="IPR015500">
    <property type="entry name" value="Peptidase_S8_subtilisin-rel"/>
</dbReference>
<feature type="active site" description="Charge relay system" evidence="8 9">
    <location>
        <position position="159"/>
    </location>
</feature>
<feature type="chain" id="PRO_5024428796" evidence="11">
    <location>
        <begin position="30"/>
        <end position="717"/>
    </location>
</feature>
<dbReference type="OMA" id="NETYMAH"/>
<feature type="signal peptide" evidence="11">
    <location>
        <begin position="1"/>
        <end position="29"/>
    </location>
</feature>
<dbReference type="InterPro" id="IPR023827">
    <property type="entry name" value="Peptidase_S8_Asp-AS"/>
</dbReference>
<evidence type="ECO:0000256" key="9">
    <source>
        <dbReference type="PROSITE-ProRule" id="PRU01240"/>
    </source>
</evidence>
<dbReference type="Proteomes" id="UP000243459">
    <property type="component" value="Chromosome 10"/>
</dbReference>
<dbReference type="InterPro" id="IPR041469">
    <property type="entry name" value="Subtilisin-like_FN3"/>
</dbReference>
<dbReference type="PANTHER" id="PTHR10795">
    <property type="entry name" value="PROPROTEIN CONVERTASE SUBTILISIN/KEXIN"/>
    <property type="match status" value="1"/>
</dbReference>
<dbReference type="EMBL" id="CM007390">
    <property type="protein sequence ID" value="ONK56406.1"/>
    <property type="molecule type" value="Genomic_DNA"/>
</dbReference>
<feature type="active site" description="Charge relay system" evidence="8 9">
    <location>
        <position position="233"/>
    </location>
</feature>
<keyword evidence="16" id="KW-1185">Reference proteome</keyword>
<reference evidence="16" key="1">
    <citation type="journal article" date="2017" name="Nat. Commun.">
        <title>The asparagus genome sheds light on the origin and evolution of a young Y chromosome.</title>
        <authorList>
            <person name="Harkess A."/>
            <person name="Zhou J."/>
            <person name="Xu C."/>
            <person name="Bowers J.E."/>
            <person name="Van der Hulst R."/>
            <person name="Ayyampalayam S."/>
            <person name="Mercati F."/>
            <person name="Riccardi P."/>
            <person name="McKain M.R."/>
            <person name="Kakrana A."/>
            <person name="Tang H."/>
            <person name="Ray J."/>
            <person name="Groenendijk J."/>
            <person name="Arikit S."/>
            <person name="Mathioni S.M."/>
            <person name="Nakano M."/>
            <person name="Shan H."/>
            <person name="Telgmann-Rauber A."/>
            <person name="Kanno A."/>
            <person name="Yue Z."/>
            <person name="Chen H."/>
            <person name="Li W."/>
            <person name="Chen Y."/>
            <person name="Xu X."/>
            <person name="Zhang Y."/>
            <person name="Luo S."/>
            <person name="Chen H."/>
            <person name="Gao J."/>
            <person name="Mao Z."/>
            <person name="Pires J.C."/>
            <person name="Luo M."/>
            <person name="Kudrna D."/>
            <person name="Wing R.A."/>
            <person name="Meyers B.C."/>
            <person name="Yi K."/>
            <person name="Kong H."/>
            <person name="Lavrijsen P."/>
            <person name="Sunseri F."/>
            <person name="Falavigna A."/>
            <person name="Ye Y."/>
            <person name="Leebens-Mack J.H."/>
            <person name="Chen G."/>
        </authorList>
    </citation>
    <scope>NUCLEOTIDE SEQUENCE [LARGE SCALE GENOMIC DNA]</scope>
    <source>
        <strain evidence="16">cv. DH0086</strain>
    </source>
</reference>
<gene>
    <name evidence="15" type="ORF">A4U43_C10F8210</name>
</gene>
<evidence type="ECO:0000256" key="2">
    <source>
        <dbReference type="ARBA" id="ARBA00011073"/>
    </source>
</evidence>
<evidence type="ECO:0000313" key="15">
    <source>
        <dbReference type="EMBL" id="ONK56406.1"/>
    </source>
</evidence>
<evidence type="ECO:0000256" key="4">
    <source>
        <dbReference type="ARBA" id="ARBA00022729"/>
    </source>
</evidence>
<dbReference type="Gene3D" id="3.40.50.200">
    <property type="entry name" value="Peptidase S8/S53 domain"/>
    <property type="match status" value="2"/>
</dbReference>
<dbReference type="PROSITE" id="PS00136">
    <property type="entry name" value="SUBTILASE_ASP"/>
    <property type="match status" value="1"/>
</dbReference>
<dbReference type="GO" id="GO:0006508">
    <property type="term" value="P:proteolysis"/>
    <property type="evidence" value="ECO:0007669"/>
    <property type="project" value="UniProtKB-KW"/>
</dbReference>
<evidence type="ECO:0000256" key="7">
    <source>
        <dbReference type="ARBA" id="ARBA00023180"/>
    </source>
</evidence>
<feature type="domain" description="Inhibitor I9" evidence="13">
    <location>
        <begin position="32"/>
        <end position="116"/>
    </location>
</feature>
<dbReference type="PROSITE" id="PS00138">
    <property type="entry name" value="SUBTILASE_SER"/>
    <property type="match status" value="1"/>
</dbReference>
<dbReference type="Pfam" id="PF00082">
    <property type="entry name" value="Peptidase_S8"/>
    <property type="match status" value="1"/>
</dbReference>
<evidence type="ECO:0000256" key="10">
    <source>
        <dbReference type="RuleBase" id="RU003355"/>
    </source>
</evidence>
<dbReference type="GO" id="GO:0005576">
    <property type="term" value="C:extracellular region"/>
    <property type="evidence" value="ECO:0007669"/>
    <property type="project" value="UniProtKB-SubCell"/>
</dbReference>
<evidence type="ECO:0000259" key="14">
    <source>
        <dbReference type="Pfam" id="PF17766"/>
    </source>
</evidence>
<dbReference type="Gramene" id="ONK56406">
    <property type="protein sequence ID" value="ONK56406"/>
    <property type="gene ID" value="A4U43_C10F8210"/>
</dbReference>
<dbReference type="SUPFAM" id="SSF52743">
    <property type="entry name" value="Subtilisin-like"/>
    <property type="match status" value="1"/>
</dbReference>
<dbReference type="InterPro" id="IPR034197">
    <property type="entry name" value="Peptidases_S8_3"/>
</dbReference>
<keyword evidence="3 9" id="KW-0645">Protease</keyword>
<dbReference type="InterPro" id="IPR023828">
    <property type="entry name" value="Peptidase_S8_Ser-AS"/>
</dbReference>
<feature type="domain" description="Peptidase S8/S53" evidence="12">
    <location>
        <begin position="150"/>
        <end position="572"/>
    </location>
</feature>
<evidence type="ECO:0000256" key="5">
    <source>
        <dbReference type="ARBA" id="ARBA00022801"/>
    </source>
</evidence>
<dbReference type="AlphaFoldDB" id="A0A5P1E5Y1"/>
<keyword evidence="6 9" id="KW-0720">Serine protease</keyword>
<evidence type="ECO:0000259" key="13">
    <source>
        <dbReference type="Pfam" id="PF05922"/>
    </source>
</evidence>
<comment type="subcellular location">
    <subcellularLocation>
        <location evidence="1">Secreted</location>
    </subcellularLocation>
</comment>
<dbReference type="PROSITE" id="PS51892">
    <property type="entry name" value="SUBTILASE"/>
    <property type="match status" value="1"/>
</dbReference>
<feature type="active site" description="Charge relay system" evidence="8 9">
    <location>
        <position position="536"/>
    </location>
</feature>
<dbReference type="Pfam" id="PF05922">
    <property type="entry name" value="Inhibitor_I9"/>
    <property type="match status" value="1"/>
</dbReference>
<dbReference type="GO" id="GO:0004252">
    <property type="term" value="F:serine-type endopeptidase activity"/>
    <property type="evidence" value="ECO:0007669"/>
    <property type="project" value="UniProtKB-UniRule"/>
</dbReference>
<accession>A0A5P1E5Y1</accession>
<evidence type="ECO:0000256" key="3">
    <source>
        <dbReference type="ARBA" id="ARBA00022670"/>
    </source>
</evidence>
<evidence type="ECO:0000256" key="6">
    <source>
        <dbReference type="ARBA" id="ARBA00022825"/>
    </source>
</evidence>
<dbReference type="InterPro" id="IPR036852">
    <property type="entry name" value="Peptidase_S8/S53_dom_sf"/>
</dbReference>
<evidence type="ECO:0000256" key="8">
    <source>
        <dbReference type="PIRSR" id="PIRSR615500-1"/>
    </source>
</evidence>
<keyword evidence="7" id="KW-0325">Glycoprotein</keyword>
<dbReference type="InterPro" id="IPR000209">
    <property type="entry name" value="Peptidase_S8/S53_dom"/>
</dbReference>
<name>A0A5P1E5Y1_ASPOF</name>
<evidence type="ECO:0000313" key="16">
    <source>
        <dbReference type="Proteomes" id="UP000243459"/>
    </source>
</evidence>
<dbReference type="Pfam" id="PF17766">
    <property type="entry name" value="fn3_6"/>
    <property type="match status" value="1"/>
</dbReference>
<evidence type="ECO:0000256" key="1">
    <source>
        <dbReference type="ARBA" id="ARBA00004613"/>
    </source>
</evidence>
<dbReference type="CDD" id="cd02120">
    <property type="entry name" value="PA_subtilisin_like"/>
    <property type="match status" value="1"/>
</dbReference>
<protein>
    <submittedName>
        <fullName evidence="15">Uncharacterized protein</fullName>
    </submittedName>
</protein>
<evidence type="ECO:0000256" key="11">
    <source>
        <dbReference type="SAM" id="SignalP"/>
    </source>
</evidence>
<dbReference type="InterPro" id="IPR010259">
    <property type="entry name" value="S8pro/Inhibitor_I9"/>
</dbReference>
<feature type="domain" description="Subtilisin-like protease fibronectin type-III" evidence="14">
    <location>
        <begin position="615"/>
        <end position="709"/>
    </location>
</feature>
<evidence type="ECO:0000259" key="12">
    <source>
        <dbReference type="Pfam" id="PF00082"/>
    </source>
</evidence>
<sequence>MAMAPNFIFLLLTTVIIFLIQNHRPFVSGKVFIVLMEDDPVITYKSSVNYKMSSDDAQKYKEKVISRHDIFLESLLPSGSYTKLYSYTHLLNGFALHTSSEEAIEVLRDARGIRIIQEDIKMVKMTTHTPDYLGIPSEVWPVLGEAEHSGEGVVIGMIDTGINPDHPSFSNLRTGRSPRLTKFKGRCESGSEFPLSACNGKIVGAQHFARAAIAAGDFNSSSEFASAFDSDGHGSHTASTAAGNYRIALISNGYNFGYASGMAPGAHISVYKAIFSFGGYMSDVVAAVDKAVEDGVDVLSLSIGPSTIPPGPASFLNILEMELLLATKAGVFVVQAAGNGGPGPSSILSFSPWIMSVAASSTDRKYNNSMTLGSGQSLSGIGLSPPTAENHFYTLAAAEDVCSTNASYMSVQNCQQPDAFIPAIARRKIIICSYTSDYVFTPRSIESVIDTIQTIGAAGFIFTMGRSLDSQPIADANLPLSVPGIILSSREASQTADILKPNIMAPGSSIWASWSPKANNEQYIRGQDFALLSGTSMATPHVAGIAALIKQRHPNWSPAAIASAIMTTANTTDSSGFPTLAQHSSDVIPATPFDYGRAGGDRSVRARGLRVGCSDLNMPSVTVANLVGSRRVLRRVTSVANDVERYRAVVRDLTGVSVTVTPSEFTISPNASRGLRIDLVAREVTNTYAFGEVVLHGDQRHVVRIPLAVYVTSTLNV</sequence>
<keyword evidence="5 9" id="KW-0378">Hydrolase</keyword>
<dbReference type="InterPro" id="IPR045051">
    <property type="entry name" value="SBT"/>
</dbReference>
<proteinExistence type="inferred from homology"/>
<dbReference type="PRINTS" id="PR00723">
    <property type="entry name" value="SUBTILISIN"/>
</dbReference>